<organism evidence="10 11">
    <name type="scientific">Erysiphe pulchra</name>
    <dbReference type="NCBI Taxonomy" id="225359"/>
    <lineage>
        <taxon>Eukaryota</taxon>
        <taxon>Fungi</taxon>
        <taxon>Dikarya</taxon>
        <taxon>Ascomycota</taxon>
        <taxon>Pezizomycotina</taxon>
        <taxon>Leotiomycetes</taxon>
        <taxon>Erysiphales</taxon>
        <taxon>Erysiphaceae</taxon>
        <taxon>Erysiphe</taxon>
    </lineage>
</organism>
<proteinExistence type="predicted"/>
<keyword evidence="5" id="KW-0067">ATP-binding</keyword>
<feature type="domain" description="Helicase ATP-binding" evidence="8">
    <location>
        <begin position="153"/>
        <end position="347"/>
    </location>
</feature>
<dbReference type="GO" id="GO:0005730">
    <property type="term" value="C:nucleolus"/>
    <property type="evidence" value="ECO:0007669"/>
    <property type="project" value="TreeGrafter"/>
</dbReference>
<evidence type="ECO:0000313" key="11">
    <source>
        <dbReference type="Proteomes" id="UP000237438"/>
    </source>
</evidence>
<dbReference type="GO" id="GO:0016787">
    <property type="term" value="F:hydrolase activity"/>
    <property type="evidence" value="ECO:0007669"/>
    <property type="project" value="UniProtKB-KW"/>
</dbReference>
<dbReference type="Proteomes" id="UP000237438">
    <property type="component" value="Unassembled WGS sequence"/>
</dbReference>
<evidence type="ECO:0000256" key="6">
    <source>
        <dbReference type="ARBA" id="ARBA00047984"/>
    </source>
</evidence>
<evidence type="ECO:0000256" key="3">
    <source>
        <dbReference type="ARBA" id="ARBA00022801"/>
    </source>
</evidence>
<protein>
    <recommendedName>
        <fullName evidence="1">RNA helicase</fullName>
        <ecNumber evidence="1">3.6.4.13</ecNumber>
    </recommendedName>
</protein>
<dbReference type="PANTHER" id="PTHR18934">
    <property type="entry name" value="ATP-DEPENDENT RNA HELICASE"/>
    <property type="match status" value="1"/>
</dbReference>
<comment type="catalytic activity">
    <reaction evidence="6">
        <text>ATP + H2O = ADP + phosphate + H(+)</text>
        <dbReference type="Rhea" id="RHEA:13065"/>
        <dbReference type="ChEBI" id="CHEBI:15377"/>
        <dbReference type="ChEBI" id="CHEBI:15378"/>
        <dbReference type="ChEBI" id="CHEBI:30616"/>
        <dbReference type="ChEBI" id="CHEBI:43474"/>
        <dbReference type="ChEBI" id="CHEBI:456216"/>
        <dbReference type="EC" id="3.6.4.13"/>
    </reaction>
</comment>
<dbReference type="PROSITE" id="PS51194">
    <property type="entry name" value="HELICASE_CTER"/>
    <property type="match status" value="1"/>
</dbReference>
<evidence type="ECO:0000313" key="10">
    <source>
        <dbReference type="EMBL" id="POS87819.1"/>
    </source>
</evidence>
<dbReference type="PANTHER" id="PTHR18934:SF118">
    <property type="entry name" value="ATP-DEPENDENT RNA HELICASE DHX33"/>
    <property type="match status" value="1"/>
</dbReference>
<evidence type="ECO:0000256" key="4">
    <source>
        <dbReference type="ARBA" id="ARBA00022806"/>
    </source>
</evidence>
<feature type="region of interest" description="Disordered" evidence="7">
    <location>
        <begin position="106"/>
        <end position="135"/>
    </location>
</feature>
<dbReference type="Gene3D" id="1.20.120.1080">
    <property type="match status" value="1"/>
</dbReference>
<name>A0A2S4Q0L2_9PEZI</name>
<dbReference type="CDD" id="cd17917">
    <property type="entry name" value="DEXHc_RHA-like"/>
    <property type="match status" value="1"/>
</dbReference>
<dbReference type="Gene3D" id="3.40.50.300">
    <property type="entry name" value="P-loop containing nucleotide triphosphate hydrolases"/>
    <property type="match status" value="2"/>
</dbReference>
<dbReference type="InterPro" id="IPR048333">
    <property type="entry name" value="HA2_WH"/>
</dbReference>
<dbReference type="GO" id="GO:0003725">
    <property type="term" value="F:double-stranded RNA binding"/>
    <property type="evidence" value="ECO:0007669"/>
    <property type="project" value="TreeGrafter"/>
</dbReference>
<evidence type="ECO:0000256" key="7">
    <source>
        <dbReference type="SAM" id="MobiDB-lite"/>
    </source>
</evidence>
<dbReference type="SUPFAM" id="SSF52540">
    <property type="entry name" value="P-loop containing nucleoside triphosphate hydrolases"/>
    <property type="match status" value="1"/>
</dbReference>
<dbReference type="PROSITE" id="PS51192">
    <property type="entry name" value="HELICASE_ATP_BIND_1"/>
    <property type="match status" value="1"/>
</dbReference>
<dbReference type="GO" id="GO:0005524">
    <property type="term" value="F:ATP binding"/>
    <property type="evidence" value="ECO:0007669"/>
    <property type="project" value="UniProtKB-KW"/>
</dbReference>
<feature type="domain" description="Helicase C-terminal" evidence="9">
    <location>
        <begin position="473"/>
        <end position="647"/>
    </location>
</feature>
<keyword evidence="4" id="KW-0347">Helicase</keyword>
<dbReference type="EC" id="3.6.4.13" evidence="1"/>
<evidence type="ECO:0000259" key="9">
    <source>
        <dbReference type="PROSITE" id="PS51194"/>
    </source>
</evidence>
<dbReference type="InterPro" id="IPR027417">
    <property type="entry name" value="P-loop_NTPase"/>
</dbReference>
<evidence type="ECO:0000256" key="2">
    <source>
        <dbReference type="ARBA" id="ARBA00022741"/>
    </source>
</evidence>
<dbReference type="InterPro" id="IPR011709">
    <property type="entry name" value="DEAD-box_helicase_OB_fold"/>
</dbReference>
<dbReference type="InterPro" id="IPR014001">
    <property type="entry name" value="Helicase_ATP-bd"/>
</dbReference>
<dbReference type="Pfam" id="PF07717">
    <property type="entry name" value="OB_NTP_bind"/>
    <property type="match status" value="1"/>
</dbReference>
<dbReference type="GO" id="GO:0003724">
    <property type="term" value="F:RNA helicase activity"/>
    <property type="evidence" value="ECO:0007669"/>
    <property type="project" value="UniProtKB-EC"/>
</dbReference>
<dbReference type="FunFam" id="3.40.50.300:FF:000145">
    <property type="entry name" value="probable ATP-dependent RNA helicase DHX40"/>
    <property type="match status" value="1"/>
</dbReference>
<dbReference type="AlphaFoldDB" id="A0A2S4Q0L2"/>
<feature type="region of interest" description="Disordered" evidence="7">
    <location>
        <begin position="397"/>
        <end position="435"/>
    </location>
</feature>
<dbReference type="GO" id="GO:0045943">
    <property type="term" value="P:positive regulation of transcription by RNA polymerase I"/>
    <property type="evidence" value="ECO:0007669"/>
    <property type="project" value="TreeGrafter"/>
</dbReference>
<dbReference type="SMART" id="SM00490">
    <property type="entry name" value="HELICc"/>
    <property type="match status" value="1"/>
</dbReference>
<comment type="caution">
    <text evidence="10">The sequence shown here is derived from an EMBL/GenBank/DDBJ whole genome shotgun (WGS) entry which is preliminary data.</text>
</comment>
<dbReference type="InterPro" id="IPR002464">
    <property type="entry name" value="DNA/RNA_helicase_DEAH_CS"/>
</dbReference>
<evidence type="ECO:0000256" key="5">
    <source>
        <dbReference type="ARBA" id="ARBA00022840"/>
    </source>
</evidence>
<evidence type="ECO:0000259" key="8">
    <source>
        <dbReference type="PROSITE" id="PS51192"/>
    </source>
</evidence>
<dbReference type="Pfam" id="PF00271">
    <property type="entry name" value="Helicase_C"/>
    <property type="match status" value="1"/>
</dbReference>
<dbReference type="STRING" id="225359.A0A2S4Q0L2"/>
<dbReference type="PROSITE" id="PS00690">
    <property type="entry name" value="DEAH_ATP_HELICASE"/>
    <property type="match status" value="1"/>
</dbReference>
<accession>A0A2S4Q0L2</accession>
<dbReference type="Pfam" id="PF00270">
    <property type="entry name" value="DEAD"/>
    <property type="match status" value="1"/>
</dbReference>
<dbReference type="InterPro" id="IPR011545">
    <property type="entry name" value="DEAD/DEAH_box_helicase_dom"/>
</dbReference>
<feature type="compositionally biased region" description="Polar residues" evidence="7">
    <location>
        <begin position="415"/>
        <end position="428"/>
    </location>
</feature>
<keyword evidence="2" id="KW-0547">Nucleotide-binding</keyword>
<keyword evidence="11" id="KW-1185">Reference proteome</keyword>
<dbReference type="SMART" id="SM00847">
    <property type="entry name" value="HA2"/>
    <property type="match status" value="1"/>
</dbReference>
<dbReference type="InterPro" id="IPR001650">
    <property type="entry name" value="Helicase_C-like"/>
</dbReference>
<dbReference type="OrthoDB" id="10253254at2759"/>
<feature type="region of interest" description="Disordered" evidence="7">
    <location>
        <begin position="353"/>
        <end position="373"/>
    </location>
</feature>
<gene>
    <name evidence="10" type="ORF">EPUL_000681</name>
</gene>
<sequence length="907" mass="101209">MKKKQRQNLDPQPESADICSNTSTLIAERLGDKIQNFPLNSDSDKQTIGIKRLRSGNQKPRSGVQVKSILSCKLPKNGISNEIPSSGDNKLPLTLSNSCKNKSELISSRNVIPTDAKPPAGQSKDSKKNQSGSANFEIDRTKLPIWSKRSEICNSLQQNDVLLLKGDTGSGKSTQVPQLLCAQTWCKHRKVKIKINEQTSNTSTVGGVIAVTQPRRVAAITLAHRVAREMGSSLECTKFKRAGLVGYSVRFDKFLPSGMKIKFVTEGTLLQEMLQDPNLKQYSAIIVDEIHERSIDVDLIVGFLKGIVHGDKSGRGGVPLKVIIMSATLDLKGIETFFASSKANRIIESDSKDGGIISTQNETGKNRKPNFDDINPISAPFSSNLVTDTAFESKKYKSNKQFSSKNNKESLSLHLESSTNATTENNFKGSHDQNSLEDKNGISVTFVEGRQYKVDIVYEVKPTVDYMIRALQVIMELHIKEPLPGDILVFLTGHEEIETLQTELENYSQQLVKTLPRMKIIPLHGSLSAQAQQEGFKKLKERFTRKIVLATNIAETSITVPGVRYVVDCGKSKVKQYRPRLGLESLLIKPISKVSAIQRAGRAGREAEGKCFRLYTEEDFNKLDENEVPEILRCDIVEAVLKMKARGIDDVLAFPLMDKPNIISMEKALVRLHLIGALDDNGKLTETGQKIARFPLPATYGRVLISMENKEKNLILSIIDIISSLTTDSEVFLQPKSEEERDSMEEFRKDIFHREGDILTLLQTIQRYAAEGTDRSEWCRKRLISIRAMKMAMQIRKQLRQICLSMNLLKETPPPDPQPMIPVSPEFAKTILKSFLKAFATNTALIAPSGNYITTEGKHVITIHPSSVLYGKKLEAIMFLEHVFTAKSYARRVSAIEAPWIIEALTI</sequence>
<feature type="region of interest" description="Disordered" evidence="7">
    <location>
        <begin position="1"/>
        <end position="20"/>
    </location>
</feature>
<dbReference type="CDD" id="cd18791">
    <property type="entry name" value="SF2_C_RHA"/>
    <property type="match status" value="1"/>
</dbReference>
<reference evidence="10 11" key="1">
    <citation type="submission" date="2017-10" db="EMBL/GenBank/DDBJ databases">
        <title>Development of genomic resources for the powdery mildew, Erysiphe pulchra.</title>
        <authorList>
            <person name="Wadl P.A."/>
            <person name="Mack B.M."/>
            <person name="Moore G."/>
            <person name="Beltz S.B."/>
        </authorList>
    </citation>
    <scope>NUCLEOTIDE SEQUENCE [LARGE SCALE GENOMIC DNA]</scope>
    <source>
        <strain evidence="10">Cflorida</strain>
    </source>
</reference>
<dbReference type="EMBL" id="PEDP01000066">
    <property type="protein sequence ID" value="POS87819.1"/>
    <property type="molecule type" value="Genomic_DNA"/>
</dbReference>
<evidence type="ECO:0000256" key="1">
    <source>
        <dbReference type="ARBA" id="ARBA00012552"/>
    </source>
</evidence>
<dbReference type="GO" id="GO:1990904">
    <property type="term" value="C:ribonucleoprotein complex"/>
    <property type="evidence" value="ECO:0007669"/>
    <property type="project" value="UniProtKB-ARBA"/>
</dbReference>
<dbReference type="InterPro" id="IPR007502">
    <property type="entry name" value="Helicase-assoc_dom"/>
</dbReference>
<dbReference type="SMART" id="SM00487">
    <property type="entry name" value="DEXDc"/>
    <property type="match status" value="1"/>
</dbReference>
<keyword evidence="3" id="KW-0378">Hydrolase</keyword>
<dbReference type="Pfam" id="PF04408">
    <property type="entry name" value="WHD_HA2"/>
    <property type="match status" value="1"/>
</dbReference>